<dbReference type="GeneID" id="100175111"/>
<organism evidence="5 6">
    <name type="scientific">Ciona intestinalis</name>
    <name type="common">Transparent sea squirt</name>
    <name type="synonym">Ascidia intestinalis</name>
    <dbReference type="NCBI Taxonomy" id="7719"/>
    <lineage>
        <taxon>Eukaryota</taxon>
        <taxon>Metazoa</taxon>
        <taxon>Chordata</taxon>
        <taxon>Tunicata</taxon>
        <taxon>Ascidiacea</taxon>
        <taxon>Phlebobranchia</taxon>
        <taxon>Cionidae</taxon>
        <taxon>Ciona</taxon>
    </lineage>
</organism>
<feature type="compositionally biased region" description="Low complexity" evidence="1">
    <location>
        <begin position="166"/>
        <end position="192"/>
    </location>
</feature>
<feature type="chain" id="PRO_5014089954" evidence="3">
    <location>
        <begin position="20"/>
        <end position="274"/>
    </location>
</feature>
<dbReference type="KEGG" id="cin:100175111"/>
<sequence length="274" mass="29546">MAKLAVVCFLLICATGISAKRMRLLKCTRTLHSYPSMSKLHNTTVICPAQCPLDKCRVYGTDVYAAYSSICCAGIHAGAINNKVGGLMTVKINRYGGGNYAGSVKNGVTSRDLEKAHADFTVTGKGQTVSTTVNNEPELKSTTTTTQATTTTLTKTTTVLTTISTTTTTTPTTTTPSTTISTTTTTTTVPTSPHQPKTKNTKKSTVSIKQIVAIFLGILLSFILIVYCTVVQIYKRRRVLIKLKNSIGIRLRKRQNLKAIGPESAQTNLKSNFL</sequence>
<gene>
    <name evidence="5" type="primary">LOC100175111</name>
</gene>
<dbReference type="InterPro" id="IPR051957">
    <property type="entry name" value="CRISP-LCCL_domain"/>
</dbReference>
<feature type="domain" description="LCCL" evidence="4">
    <location>
        <begin position="28"/>
        <end position="120"/>
    </location>
</feature>
<dbReference type="OrthoDB" id="441660at2759"/>
<dbReference type="PANTHER" id="PTHR31331">
    <property type="entry name" value="LCCL DOMAIN PROTEIN (AFU_ORTHOLOGUE AFUA_5G08630)"/>
    <property type="match status" value="1"/>
</dbReference>
<dbReference type="Ensembl" id="ENSCINT00000004199.3">
    <property type="protein sequence ID" value="ENSCINP00000004199.3"/>
    <property type="gene ID" value="ENSCING00000002069.3"/>
</dbReference>
<proteinExistence type="predicted"/>
<keyword evidence="3" id="KW-0732">Signal</keyword>
<accession>F6SU54</accession>
<dbReference type="InterPro" id="IPR036609">
    <property type="entry name" value="LCCL_sf"/>
</dbReference>
<keyword evidence="2" id="KW-0472">Membrane</keyword>
<feature type="region of interest" description="Disordered" evidence="1">
    <location>
        <begin position="166"/>
        <end position="201"/>
    </location>
</feature>
<dbReference type="RefSeq" id="XP_002127559.1">
    <property type="nucleotide sequence ID" value="XM_002127523.5"/>
</dbReference>
<keyword evidence="2" id="KW-0812">Transmembrane</keyword>
<evidence type="ECO:0000313" key="5">
    <source>
        <dbReference type="Ensembl" id="ENSCINP00000004199.3"/>
    </source>
</evidence>
<dbReference type="SMART" id="SM00603">
    <property type="entry name" value="LCCL"/>
    <property type="match status" value="1"/>
</dbReference>
<evidence type="ECO:0000313" key="6">
    <source>
        <dbReference type="Proteomes" id="UP000008144"/>
    </source>
</evidence>
<protein>
    <submittedName>
        <fullName evidence="5">Vitrin</fullName>
    </submittedName>
</protein>
<dbReference type="InterPro" id="IPR004043">
    <property type="entry name" value="LCCL"/>
</dbReference>
<name>F6SU54_CIOIN</name>
<evidence type="ECO:0000256" key="2">
    <source>
        <dbReference type="SAM" id="Phobius"/>
    </source>
</evidence>
<dbReference type="PROSITE" id="PS50820">
    <property type="entry name" value="LCCL"/>
    <property type="match status" value="1"/>
</dbReference>
<accession>A0A1W2W9Y8</accession>
<evidence type="ECO:0000259" key="4">
    <source>
        <dbReference type="PROSITE" id="PS50820"/>
    </source>
</evidence>
<dbReference type="GeneTree" id="ENSGT00720000109624"/>
<keyword evidence="6" id="KW-1185">Reference proteome</keyword>
<dbReference type="PANTHER" id="PTHR31331:SF1">
    <property type="entry name" value="CYSTEINE RICH SECRETORY PROTEIN LCCL DOMAIN CONTAINING 2"/>
    <property type="match status" value="1"/>
</dbReference>
<reference evidence="5" key="3">
    <citation type="submission" date="2025-09" db="UniProtKB">
        <authorList>
            <consortium name="Ensembl"/>
        </authorList>
    </citation>
    <scope>IDENTIFICATION</scope>
</reference>
<dbReference type="HOGENOM" id="CLU_1015483_0_0_1"/>
<evidence type="ECO:0000256" key="1">
    <source>
        <dbReference type="SAM" id="MobiDB-lite"/>
    </source>
</evidence>
<keyword evidence="2" id="KW-1133">Transmembrane helix</keyword>
<dbReference type="Proteomes" id="UP000008144">
    <property type="component" value="Unassembled WGS sequence"/>
</dbReference>
<dbReference type="InParanoid" id="F6SU54"/>
<reference evidence="6" key="1">
    <citation type="journal article" date="2002" name="Science">
        <title>The draft genome of Ciona intestinalis: insights into chordate and vertebrate origins.</title>
        <authorList>
            <person name="Dehal P."/>
            <person name="Satou Y."/>
            <person name="Campbell R.K."/>
            <person name="Chapman J."/>
            <person name="Degnan B."/>
            <person name="De Tomaso A."/>
            <person name="Davidson B."/>
            <person name="Di Gregorio A."/>
            <person name="Gelpke M."/>
            <person name="Goodstein D.M."/>
            <person name="Harafuji N."/>
            <person name="Hastings K.E."/>
            <person name="Ho I."/>
            <person name="Hotta K."/>
            <person name="Huang W."/>
            <person name="Kawashima T."/>
            <person name="Lemaire P."/>
            <person name="Martinez D."/>
            <person name="Meinertzhagen I.A."/>
            <person name="Necula S."/>
            <person name="Nonaka M."/>
            <person name="Putnam N."/>
            <person name="Rash S."/>
            <person name="Saiga H."/>
            <person name="Satake M."/>
            <person name="Terry A."/>
            <person name="Yamada L."/>
            <person name="Wang H.G."/>
            <person name="Awazu S."/>
            <person name="Azumi K."/>
            <person name="Boore J."/>
            <person name="Branno M."/>
            <person name="Chin-Bow S."/>
            <person name="DeSantis R."/>
            <person name="Doyle S."/>
            <person name="Francino P."/>
            <person name="Keys D.N."/>
            <person name="Haga S."/>
            <person name="Hayashi H."/>
            <person name="Hino K."/>
            <person name="Imai K.S."/>
            <person name="Inaba K."/>
            <person name="Kano S."/>
            <person name="Kobayashi K."/>
            <person name="Kobayashi M."/>
            <person name="Lee B.I."/>
            <person name="Makabe K.W."/>
            <person name="Manohar C."/>
            <person name="Matassi G."/>
            <person name="Medina M."/>
            <person name="Mochizuki Y."/>
            <person name="Mount S."/>
            <person name="Morishita T."/>
            <person name="Miura S."/>
            <person name="Nakayama A."/>
            <person name="Nishizaka S."/>
            <person name="Nomoto H."/>
            <person name="Ohta F."/>
            <person name="Oishi K."/>
            <person name="Rigoutsos I."/>
            <person name="Sano M."/>
            <person name="Sasaki A."/>
            <person name="Sasakura Y."/>
            <person name="Shoguchi E."/>
            <person name="Shin-i T."/>
            <person name="Spagnuolo A."/>
            <person name="Stainier D."/>
            <person name="Suzuki M.M."/>
            <person name="Tassy O."/>
            <person name="Takatori N."/>
            <person name="Tokuoka M."/>
            <person name="Yagi K."/>
            <person name="Yoshizaki F."/>
            <person name="Wada S."/>
            <person name="Zhang C."/>
            <person name="Hyatt P.D."/>
            <person name="Larimer F."/>
            <person name="Detter C."/>
            <person name="Doggett N."/>
            <person name="Glavina T."/>
            <person name="Hawkins T."/>
            <person name="Richardson P."/>
            <person name="Lucas S."/>
            <person name="Kohara Y."/>
            <person name="Levine M."/>
            <person name="Satoh N."/>
            <person name="Rokhsar D.S."/>
        </authorList>
    </citation>
    <scope>NUCLEOTIDE SEQUENCE [LARGE SCALE GENOMIC DNA]</scope>
</reference>
<dbReference type="Pfam" id="PF03815">
    <property type="entry name" value="LCCL"/>
    <property type="match status" value="1"/>
</dbReference>
<feature type="signal peptide" evidence="3">
    <location>
        <begin position="1"/>
        <end position="19"/>
    </location>
</feature>
<reference evidence="5" key="2">
    <citation type="submission" date="2025-08" db="UniProtKB">
        <authorList>
            <consortium name="Ensembl"/>
        </authorList>
    </citation>
    <scope>IDENTIFICATION</scope>
</reference>
<dbReference type="Gene3D" id="2.170.130.20">
    <property type="entry name" value="LCCL-like domain"/>
    <property type="match status" value="1"/>
</dbReference>
<feature type="transmembrane region" description="Helical" evidence="2">
    <location>
        <begin position="211"/>
        <end position="234"/>
    </location>
</feature>
<evidence type="ECO:0000256" key="3">
    <source>
        <dbReference type="SAM" id="SignalP"/>
    </source>
</evidence>
<dbReference type="SUPFAM" id="SSF69848">
    <property type="entry name" value="LCCL domain"/>
    <property type="match status" value="1"/>
</dbReference>
<dbReference type="AlphaFoldDB" id="F6SU54"/>